<dbReference type="AlphaFoldDB" id="A0AAD7M715"/>
<keyword evidence="2" id="KW-1185">Reference proteome</keyword>
<dbReference type="EMBL" id="JARKIB010000492">
    <property type="protein sequence ID" value="KAJ7704177.1"/>
    <property type="molecule type" value="Genomic_DNA"/>
</dbReference>
<evidence type="ECO:0000313" key="1">
    <source>
        <dbReference type="EMBL" id="KAJ7704177.1"/>
    </source>
</evidence>
<dbReference type="Proteomes" id="UP001215598">
    <property type="component" value="Unassembled WGS sequence"/>
</dbReference>
<protein>
    <submittedName>
        <fullName evidence="1">Uncharacterized protein</fullName>
    </submittedName>
</protein>
<name>A0AAD7M715_9AGAR</name>
<comment type="caution">
    <text evidence="1">The sequence shown here is derived from an EMBL/GenBank/DDBJ whole genome shotgun (WGS) entry which is preliminary data.</text>
</comment>
<reference evidence="1" key="1">
    <citation type="submission" date="2023-03" db="EMBL/GenBank/DDBJ databases">
        <title>Massive genome expansion in bonnet fungi (Mycena s.s.) driven by repeated elements and novel gene families across ecological guilds.</title>
        <authorList>
            <consortium name="Lawrence Berkeley National Laboratory"/>
            <person name="Harder C.B."/>
            <person name="Miyauchi S."/>
            <person name="Viragh M."/>
            <person name="Kuo A."/>
            <person name="Thoen E."/>
            <person name="Andreopoulos B."/>
            <person name="Lu D."/>
            <person name="Skrede I."/>
            <person name="Drula E."/>
            <person name="Henrissat B."/>
            <person name="Morin E."/>
            <person name="Kohler A."/>
            <person name="Barry K."/>
            <person name="LaButti K."/>
            <person name="Morin E."/>
            <person name="Salamov A."/>
            <person name="Lipzen A."/>
            <person name="Mereny Z."/>
            <person name="Hegedus B."/>
            <person name="Baldrian P."/>
            <person name="Stursova M."/>
            <person name="Weitz H."/>
            <person name="Taylor A."/>
            <person name="Grigoriev I.V."/>
            <person name="Nagy L.G."/>
            <person name="Martin F."/>
            <person name="Kauserud H."/>
        </authorList>
    </citation>
    <scope>NUCLEOTIDE SEQUENCE</scope>
    <source>
        <strain evidence="1">CBHHK182m</strain>
    </source>
</reference>
<proteinExistence type="predicted"/>
<evidence type="ECO:0000313" key="2">
    <source>
        <dbReference type="Proteomes" id="UP001215598"/>
    </source>
</evidence>
<sequence>MEPLIPKPLRPAIWTQVRFLAPSEWGFRTHFGSTFPSKLGSWIEIFGTSLRTMSRTWRSDGASNTGTAARSCLDATPGSSPGVRIGELSVVAFSSLRSSSAAQAPSPNSFKSVTKKKNPLRMRCIDTTNRAGSSSYATVACAKQLLDSQREAAIWTHQTQGRRPGPHIHTLCKETGMINREAQHNVEAQRRLFSTIQWCEMSKN</sequence>
<organism evidence="1 2">
    <name type="scientific">Mycena metata</name>
    <dbReference type="NCBI Taxonomy" id="1033252"/>
    <lineage>
        <taxon>Eukaryota</taxon>
        <taxon>Fungi</taxon>
        <taxon>Dikarya</taxon>
        <taxon>Basidiomycota</taxon>
        <taxon>Agaricomycotina</taxon>
        <taxon>Agaricomycetes</taxon>
        <taxon>Agaricomycetidae</taxon>
        <taxon>Agaricales</taxon>
        <taxon>Marasmiineae</taxon>
        <taxon>Mycenaceae</taxon>
        <taxon>Mycena</taxon>
    </lineage>
</organism>
<gene>
    <name evidence="1" type="ORF">B0H16DRAFT_1482735</name>
</gene>
<accession>A0AAD7M715</accession>